<sequence length="1505" mass="171844">MDYQYKIIVSNRTVYKEFEIAAGVENVRLGTTSSCEFRLNPETFFSEIEIEFSVHSNKWNMDCADQLYFSRGDMRKIYSMEINHGDMISVCYSNTGNEAFEMRFMIDFEAKVPNYNWYIELPERIEISSEPGAAVVLRSQFEKNIQLVIQKRGKSYFLQKVQSAFGVLRNGQQIEQSVELHDCDFFSVDEYQFYFKEGKIYFDQTGLRINKIPVHEIRHCANELEYPLFNRNTRIIKQLPDEKIEILDAPEIPKKPENNIVMNLMPSITMIGLVVVFRGIMNTSGSSGSYVILSVCSMALGVVTTILGFLSGNKKYKKDCEERITKYNSYIDKKKHEIEIKREEEEESLRDTYCDVASDVDTAMNFDRRLFERTREDADFLCVYLGKGSVESERQIDYRKQERMEVGDELTDLPEKICDMYAKIDHAPVYADLKNANAVGVVGEKKALYAMFKNIAIDISVRHYYGDVRLFLLVDDEKQYEWVRMLPHLGNEKGTRNIVCNNESKNNLFENLFRELNYREQTKNIPYYCVILVENEFGIKNHPISRYIERAAELGMVFVFFETSAEKLPLHCNQIITLTSGHEGNICLSENGNKVQEFEYQAISDMQAGAVVQMLAPVYCEEIGLENSLRKNITLFELLHIFAAEDLDLGKRWSESQIYKTMAAPLGVNAKDEIVTLDLHEKFHGPHGLVAGTTGSGKSEILQSYILSAATIFHPYEIGFVIIDFKGGGMVNQFRNLPHLIGAITNIDGNEVQRSLKSIKAELMKRQNLFAQAGVNHIDKYIELYKEKKVQTALPHLVIIVDEFAELKAEQPDFMKELISAARIGRSLGVHLILATQKPSGVVDGQIWSNSKFKLCLKVQSKEDSNEVLKTPLAAEIKEPGRAYLQVGNNEIFELFQSAFSGAPATLDESEGNKEFSVSELNFAGMKKVVYQKKKIKKKDSHTKNQLEAIVDYIAGYCEEKGIRRLPNICMPPLPELLTYVNGARMDSEEIYAYIGLLDDPDRQSQENLKINITAQNYILIGSAQCGKTNVLQTIIRSLAENYTPEEVNLYIIDFGSMILRNFAELHHCGGVVCVSDDEKLKNLFKLLQTETAKRKEILARSGVSSFVAYKEAGYHDLPQIVVIIDNLTALKEMYLQDQDYLLPLCRDGIAVGISFIVANVQTSGIGYRYLNNFEGRIALFCNETSEYGMMFEGCRMKLPNIPGRCLIQLNKHTYESQMYLSFEGEKEFERVQKIQEFVQKQNEKYAGMKAMIIPEIPKELTLSYIQKTYPDYLEEGKVMLGLDYNTVSPMMLEIAQGGMFTISGKKEKGKDIFVKYLLEAMLLPAFGGTDLYILDDMTRRWADYEFHPDTAVYDNTTGSIRTIFDEVDQRVQSRYEDFAQRQEAALDDENWIVVVIESSDAIAEISADKKIIGTIKGMLGKYRMMKVLILMTNVENAAIPFSAPDLMKIVKDNRRYIIFDDISNIKLCDLSVSIAKKYAKPIEFCDAFYVNENELTKIKTVKLS</sequence>
<dbReference type="SMART" id="SM00382">
    <property type="entry name" value="AAA"/>
    <property type="match status" value="2"/>
</dbReference>
<feature type="transmembrane region" description="Helical" evidence="5">
    <location>
        <begin position="289"/>
        <end position="310"/>
    </location>
</feature>
<dbReference type="Gene3D" id="3.40.50.300">
    <property type="entry name" value="P-loop containing nucleotide triphosphate hydrolases"/>
    <property type="match status" value="3"/>
</dbReference>
<dbReference type="InterPro" id="IPR003593">
    <property type="entry name" value="AAA+_ATPase"/>
</dbReference>
<accession>A0A0M6WTK9</accession>
<dbReference type="RefSeq" id="WP_156337740.1">
    <property type="nucleotide sequence ID" value="NZ_CVRS01000082.1"/>
</dbReference>
<dbReference type="InterPro" id="IPR027417">
    <property type="entry name" value="P-loop_NTPase"/>
</dbReference>
<keyword evidence="2 4" id="KW-0547">Nucleotide-binding</keyword>
<keyword evidence="5" id="KW-1133">Transmembrane helix</keyword>
<organism evidence="7 8">
    <name type="scientific">Roseburia inulinivorans</name>
    <dbReference type="NCBI Taxonomy" id="360807"/>
    <lineage>
        <taxon>Bacteria</taxon>
        <taxon>Bacillati</taxon>
        <taxon>Bacillota</taxon>
        <taxon>Clostridia</taxon>
        <taxon>Lachnospirales</taxon>
        <taxon>Lachnospiraceae</taxon>
        <taxon>Roseburia</taxon>
    </lineage>
</organism>
<evidence type="ECO:0000313" key="7">
    <source>
        <dbReference type="EMBL" id="CRL40529.1"/>
    </source>
</evidence>
<gene>
    <name evidence="7" type="ORF">RIL183_26461</name>
</gene>
<dbReference type="InterPro" id="IPR002543">
    <property type="entry name" value="FtsK_dom"/>
</dbReference>
<dbReference type="InterPro" id="IPR023839">
    <property type="entry name" value="Firmicutes_EssC_C"/>
</dbReference>
<evidence type="ECO:0000256" key="3">
    <source>
        <dbReference type="ARBA" id="ARBA00022840"/>
    </source>
</evidence>
<keyword evidence="8" id="KW-1185">Reference proteome</keyword>
<dbReference type="Pfam" id="PF01580">
    <property type="entry name" value="FtsK_SpoIIIE"/>
    <property type="match status" value="2"/>
</dbReference>
<proteinExistence type="predicted"/>
<evidence type="ECO:0000256" key="5">
    <source>
        <dbReference type="SAM" id="Phobius"/>
    </source>
</evidence>
<keyword evidence="1" id="KW-0677">Repeat</keyword>
<evidence type="ECO:0000259" key="6">
    <source>
        <dbReference type="PROSITE" id="PS50901"/>
    </source>
</evidence>
<keyword evidence="5" id="KW-0472">Membrane</keyword>
<dbReference type="InterPro" id="IPR008984">
    <property type="entry name" value="SMAD_FHA_dom_sf"/>
</dbReference>
<dbReference type="GO" id="GO:0005524">
    <property type="term" value="F:ATP binding"/>
    <property type="evidence" value="ECO:0007669"/>
    <property type="project" value="UniProtKB-UniRule"/>
</dbReference>
<dbReference type="PANTHER" id="PTHR22683:SF1">
    <property type="entry name" value="TYPE VII SECRETION SYSTEM PROTEIN ESSC"/>
    <property type="match status" value="1"/>
</dbReference>
<dbReference type="CDD" id="cd01127">
    <property type="entry name" value="TrwB_TraG_TraD_VirD4"/>
    <property type="match status" value="1"/>
</dbReference>
<feature type="domain" description="FtsK" evidence="6">
    <location>
        <begin position="1006"/>
        <end position="1189"/>
    </location>
</feature>
<reference evidence="8" key="1">
    <citation type="submission" date="2015-05" db="EMBL/GenBank/DDBJ databases">
        <authorList>
            <consortium name="Pathogen Informatics"/>
        </authorList>
    </citation>
    <scope>NUCLEOTIDE SEQUENCE [LARGE SCALE GENOMIC DNA]</scope>
    <source>
        <strain evidence="8">L1-83</strain>
    </source>
</reference>
<dbReference type="InterPro" id="IPR050206">
    <property type="entry name" value="FtsK/SpoIIIE/SftA"/>
</dbReference>
<protein>
    <recommendedName>
        <fullName evidence="6">FtsK domain-containing protein</fullName>
    </recommendedName>
</protein>
<dbReference type="EMBL" id="CVRS01000082">
    <property type="protein sequence ID" value="CRL40529.1"/>
    <property type="molecule type" value="Genomic_DNA"/>
</dbReference>
<evidence type="ECO:0000256" key="4">
    <source>
        <dbReference type="PROSITE-ProRule" id="PRU00289"/>
    </source>
</evidence>
<evidence type="ECO:0000256" key="1">
    <source>
        <dbReference type="ARBA" id="ARBA00022737"/>
    </source>
</evidence>
<keyword evidence="3 4" id="KW-0067">ATP-binding</keyword>
<feature type="transmembrane region" description="Helical" evidence="5">
    <location>
        <begin position="260"/>
        <end position="277"/>
    </location>
</feature>
<dbReference type="SUPFAM" id="SSF49879">
    <property type="entry name" value="SMAD/FHA domain"/>
    <property type="match status" value="1"/>
</dbReference>
<keyword evidence="5" id="KW-0812">Transmembrane</keyword>
<dbReference type="Proteomes" id="UP000049828">
    <property type="component" value="Unassembled WGS sequence"/>
</dbReference>
<dbReference type="CDD" id="cd00060">
    <property type="entry name" value="FHA"/>
    <property type="match status" value="1"/>
</dbReference>
<dbReference type="OrthoDB" id="9807790at2"/>
<evidence type="ECO:0000256" key="2">
    <source>
        <dbReference type="ARBA" id="ARBA00022741"/>
    </source>
</evidence>
<dbReference type="PANTHER" id="PTHR22683">
    <property type="entry name" value="SPORULATION PROTEIN RELATED"/>
    <property type="match status" value="1"/>
</dbReference>
<name>A0A0M6WTK9_9FIRM</name>
<feature type="domain" description="FtsK" evidence="6">
    <location>
        <begin position="672"/>
        <end position="866"/>
    </location>
</feature>
<evidence type="ECO:0000313" key="8">
    <source>
        <dbReference type="Proteomes" id="UP000049828"/>
    </source>
</evidence>
<dbReference type="GO" id="GO:0003677">
    <property type="term" value="F:DNA binding"/>
    <property type="evidence" value="ECO:0007669"/>
    <property type="project" value="InterPro"/>
</dbReference>
<feature type="binding site" evidence="4">
    <location>
        <begin position="1022"/>
        <end position="1029"/>
    </location>
    <ligand>
        <name>ATP</name>
        <dbReference type="ChEBI" id="CHEBI:30616"/>
    </ligand>
</feature>
<dbReference type="SUPFAM" id="SSF52540">
    <property type="entry name" value="P-loop containing nucleoside triphosphate hydrolases"/>
    <property type="match status" value="2"/>
</dbReference>
<feature type="binding site" evidence="4">
    <location>
        <begin position="692"/>
        <end position="699"/>
    </location>
    <ligand>
        <name>ATP</name>
        <dbReference type="ChEBI" id="CHEBI:30616"/>
    </ligand>
</feature>
<dbReference type="NCBIfam" id="TIGR03928">
    <property type="entry name" value="T7_EssCb_Firm"/>
    <property type="match status" value="1"/>
</dbReference>
<dbReference type="PROSITE" id="PS50901">
    <property type="entry name" value="FTSK"/>
    <property type="match status" value="2"/>
</dbReference>